<gene>
    <name evidence="1" type="ORF">MM415B01090_0013</name>
</gene>
<accession>A0A6M3IU32</accession>
<proteinExistence type="predicted"/>
<organism evidence="1">
    <name type="scientific">viral metagenome</name>
    <dbReference type="NCBI Taxonomy" id="1070528"/>
    <lineage>
        <taxon>unclassified sequences</taxon>
        <taxon>metagenomes</taxon>
        <taxon>organismal metagenomes</taxon>
    </lineage>
</organism>
<dbReference type="InterPro" id="IPR035198">
    <property type="entry name" value="SU10_MCP"/>
</dbReference>
<sequence length="410" mass="45592">MALATEPTYYSGRVDTNTVLSTQRKIDIPDEIFYLEEDLTPLIWLARGGDMGQGKVKLKQKVAHNPEFKCLNKKPHGNWASVAAETNSVTTVVTLTETPTMLVANMIGVLPATGEHVLITAYSTTTKTLTMTRGYGTTAKDTIDTDDPIYFIYRSAMEGDTTGEIKMVQPAAYTNYCGIIRHPFGATNTAQASDYYGGDLMADFDKEAWIEVRKQWERKLLFSEPKEDTTGDGPRRTTGGIIYWIGQGSGTTQTNTAFNSSTLRTFCRNLFRYGKSTKVAVCSPDVIDYFDMLKEGKLQFKPSELAYNVKCAEYETSHGLLLLVRNPMLEFSPYGTTTDGYGGTILGLDVDDIRLRHLKGRDIKLNKGPNGQGIQANDADKVLWEYIGEIGLQVFNAEKHRHWYGITGIA</sequence>
<protein>
    <submittedName>
        <fullName evidence="1">Putative structural protein</fullName>
    </submittedName>
</protein>
<reference evidence="1" key="1">
    <citation type="submission" date="2020-03" db="EMBL/GenBank/DDBJ databases">
        <title>The deep terrestrial virosphere.</title>
        <authorList>
            <person name="Holmfeldt K."/>
            <person name="Nilsson E."/>
            <person name="Simone D."/>
            <person name="Lopez-Fernandez M."/>
            <person name="Wu X."/>
            <person name="de Brujin I."/>
            <person name="Lundin D."/>
            <person name="Andersson A."/>
            <person name="Bertilsson S."/>
            <person name="Dopson M."/>
        </authorList>
    </citation>
    <scope>NUCLEOTIDE SEQUENCE</scope>
    <source>
        <strain evidence="1">MM415B01090</strain>
    </source>
</reference>
<name>A0A6M3IU32_9ZZZZ</name>
<evidence type="ECO:0000313" key="1">
    <source>
        <dbReference type="EMBL" id="QJA60597.1"/>
    </source>
</evidence>
<dbReference type="EMBL" id="MT141414">
    <property type="protein sequence ID" value="QJA60597.1"/>
    <property type="molecule type" value="Genomic_DNA"/>
</dbReference>
<dbReference type="Pfam" id="PF17236">
    <property type="entry name" value="SU10_MCP"/>
    <property type="match status" value="1"/>
</dbReference>
<dbReference type="AlphaFoldDB" id="A0A6M3IU32"/>